<gene>
    <name evidence="3" type="ORF">F3W81_14375</name>
</gene>
<evidence type="ECO:0000259" key="2">
    <source>
        <dbReference type="Pfam" id="PF01266"/>
    </source>
</evidence>
<dbReference type="GO" id="GO:0016491">
    <property type="term" value="F:oxidoreductase activity"/>
    <property type="evidence" value="ECO:0007669"/>
    <property type="project" value="UniProtKB-KW"/>
</dbReference>
<dbReference type="InterPro" id="IPR036188">
    <property type="entry name" value="FAD/NAD-bd_sf"/>
</dbReference>
<dbReference type="GO" id="GO:0005737">
    <property type="term" value="C:cytoplasm"/>
    <property type="evidence" value="ECO:0007669"/>
    <property type="project" value="TreeGrafter"/>
</dbReference>
<evidence type="ECO:0000313" key="3">
    <source>
        <dbReference type="EMBL" id="QOL81905.1"/>
    </source>
</evidence>
<sequence>MSELYDIIVIGAGICGLAVASALAPDARVLVLEREPQPGYHATGRASAVMQFNEGTAAVRALTRASLDLLTEAGRELDGQTLMSPRALVRLARLDQLDQLHSFFREASPQALCRWLDTEEVMLWIPMLRPGYGAAGVLESEVRELDVALMQSHHLARLQAHGARLCCGGEVTAMARQGDTWQVTSEAGVFRAAVVVNAAGAWAGQIGAMASARPIGLTPRRRTSLAVAAPPGINAQSLPMVWDIDECFFIMPEKGRFKATTGEDMPCLPCDARPPPLEIAKGMDRLTAAFDLTVDQPDAAWAGLRTFAVDETPVCGFDPQAAGFFWLAGQGGTGLQTAPALSQIAADLILGRVRAGAGHAALPGLPLACLAPERLPV</sequence>
<evidence type="ECO:0000313" key="4">
    <source>
        <dbReference type="Proteomes" id="UP000594118"/>
    </source>
</evidence>
<protein>
    <submittedName>
        <fullName evidence="3">FAD-dependent oxidoreductase</fullName>
    </submittedName>
</protein>
<dbReference type="AlphaFoldDB" id="A0A7L9WNB9"/>
<dbReference type="PANTHER" id="PTHR13847:SF287">
    <property type="entry name" value="FAD-DEPENDENT OXIDOREDUCTASE DOMAIN-CONTAINING PROTEIN 1"/>
    <property type="match status" value="1"/>
</dbReference>
<dbReference type="Proteomes" id="UP000594118">
    <property type="component" value="Chromosome"/>
</dbReference>
<keyword evidence="1" id="KW-0560">Oxidoreductase</keyword>
<dbReference type="Gene3D" id="3.50.50.60">
    <property type="entry name" value="FAD/NAD(P)-binding domain"/>
    <property type="match status" value="1"/>
</dbReference>
<dbReference type="SUPFAM" id="SSF51905">
    <property type="entry name" value="FAD/NAD(P)-binding domain"/>
    <property type="match status" value="1"/>
</dbReference>
<dbReference type="PANTHER" id="PTHR13847">
    <property type="entry name" value="SARCOSINE DEHYDROGENASE-RELATED"/>
    <property type="match status" value="1"/>
</dbReference>
<dbReference type="EMBL" id="CP045201">
    <property type="protein sequence ID" value="QOL81905.1"/>
    <property type="molecule type" value="Genomic_DNA"/>
</dbReference>
<dbReference type="RefSeq" id="WP_193079819.1">
    <property type="nucleotide sequence ID" value="NZ_CP045201.1"/>
</dbReference>
<dbReference type="Pfam" id="PF01266">
    <property type="entry name" value="DAO"/>
    <property type="match status" value="1"/>
</dbReference>
<proteinExistence type="predicted"/>
<accession>A0A7L9WNB9</accession>
<dbReference type="Gene3D" id="3.30.9.10">
    <property type="entry name" value="D-Amino Acid Oxidase, subunit A, domain 2"/>
    <property type="match status" value="1"/>
</dbReference>
<feature type="domain" description="FAD dependent oxidoreductase" evidence="2">
    <location>
        <begin position="6"/>
        <end position="348"/>
    </location>
</feature>
<evidence type="ECO:0000256" key="1">
    <source>
        <dbReference type="ARBA" id="ARBA00023002"/>
    </source>
</evidence>
<reference evidence="3 4" key="1">
    <citation type="submission" date="2019-10" db="EMBL/GenBank/DDBJ databases">
        <title>Pseudopuniceibacterium sp. HQ09 islated from Antarctica.</title>
        <authorList>
            <person name="Liao L."/>
            <person name="Su S."/>
            <person name="Chen B."/>
            <person name="Yu Y."/>
        </authorList>
    </citation>
    <scope>NUCLEOTIDE SEQUENCE [LARGE SCALE GENOMIC DNA]</scope>
    <source>
        <strain evidence="3 4">HQ09</strain>
    </source>
</reference>
<name>A0A7L9WNB9_9RHOB</name>
<dbReference type="InterPro" id="IPR006076">
    <property type="entry name" value="FAD-dep_OxRdtase"/>
</dbReference>
<keyword evidence="4" id="KW-1185">Reference proteome</keyword>
<organism evidence="3 4">
    <name type="scientific">Pseudooceanicola spongiae</name>
    <dbReference type="NCBI Taxonomy" id="2613965"/>
    <lineage>
        <taxon>Bacteria</taxon>
        <taxon>Pseudomonadati</taxon>
        <taxon>Pseudomonadota</taxon>
        <taxon>Alphaproteobacteria</taxon>
        <taxon>Rhodobacterales</taxon>
        <taxon>Paracoccaceae</taxon>
        <taxon>Pseudooceanicola</taxon>
    </lineage>
</organism>
<dbReference type="KEGG" id="pshq:F3W81_14375"/>